<dbReference type="GO" id="GO:0015385">
    <property type="term" value="F:sodium:proton antiporter activity"/>
    <property type="evidence" value="ECO:0007669"/>
    <property type="project" value="TreeGrafter"/>
</dbReference>
<keyword evidence="3" id="KW-0813">Transport</keyword>
<evidence type="ECO:0000256" key="6">
    <source>
        <dbReference type="ARBA" id="ARBA00022989"/>
    </source>
</evidence>
<dbReference type="GO" id="GO:0005886">
    <property type="term" value="C:plasma membrane"/>
    <property type="evidence" value="ECO:0007669"/>
    <property type="project" value="UniProtKB-SubCell"/>
</dbReference>
<keyword evidence="6 8" id="KW-1133">Transmembrane helix</keyword>
<evidence type="ECO:0000256" key="3">
    <source>
        <dbReference type="ARBA" id="ARBA00022448"/>
    </source>
</evidence>
<dbReference type="InterPro" id="IPR007208">
    <property type="entry name" value="MrpF/PhaF-like"/>
</dbReference>
<evidence type="ECO:0000256" key="5">
    <source>
        <dbReference type="ARBA" id="ARBA00022692"/>
    </source>
</evidence>
<proteinExistence type="inferred from homology"/>
<dbReference type="OrthoDB" id="3733837at2"/>
<accession>A0A1I0ZC14</accession>
<evidence type="ECO:0000256" key="4">
    <source>
        <dbReference type="ARBA" id="ARBA00022475"/>
    </source>
</evidence>
<evidence type="ECO:0000256" key="8">
    <source>
        <dbReference type="SAM" id="Phobius"/>
    </source>
</evidence>
<dbReference type="Proteomes" id="UP000243799">
    <property type="component" value="Unassembled WGS sequence"/>
</dbReference>
<dbReference type="AlphaFoldDB" id="A0A1I0ZC14"/>
<protein>
    <submittedName>
        <fullName evidence="9">Multisubunit sodium/proton antiporter, MrpF subunit</fullName>
    </submittedName>
</protein>
<reference evidence="10" key="1">
    <citation type="submission" date="2016-10" db="EMBL/GenBank/DDBJ databases">
        <authorList>
            <person name="Varghese N."/>
            <person name="Submissions S."/>
        </authorList>
    </citation>
    <scope>NUCLEOTIDE SEQUENCE [LARGE SCALE GENOMIC DNA]</scope>
    <source>
        <strain evidence="10">CGMCC 4.3568</strain>
    </source>
</reference>
<gene>
    <name evidence="9" type="ORF">SAMN05216266_106311</name>
</gene>
<keyword evidence="10" id="KW-1185">Reference proteome</keyword>
<organism evidence="9 10">
    <name type="scientific">Amycolatopsis marina</name>
    <dbReference type="NCBI Taxonomy" id="490629"/>
    <lineage>
        <taxon>Bacteria</taxon>
        <taxon>Bacillati</taxon>
        <taxon>Actinomycetota</taxon>
        <taxon>Actinomycetes</taxon>
        <taxon>Pseudonocardiales</taxon>
        <taxon>Pseudonocardiaceae</taxon>
        <taxon>Amycolatopsis</taxon>
    </lineage>
</organism>
<dbReference type="Pfam" id="PF04066">
    <property type="entry name" value="MrpF_PhaF"/>
    <property type="match status" value="1"/>
</dbReference>
<dbReference type="STRING" id="490629.SAMN05216266_106311"/>
<keyword evidence="4" id="KW-1003">Cell membrane</keyword>
<feature type="transmembrane region" description="Helical" evidence="8">
    <location>
        <begin position="58"/>
        <end position="81"/>
    </location>
</feature>
<evidence type="ECO:0000256" key="2">
    <source>
        <dbReference type="ARBA" id="ARBA00009212"/>
    </source>
</evidence>
<comment type="subcellular location">
    <subcellularLocation>
        <location evidence="1">Cell membrane</location>
        <topology evidence="1">Multi-pass membrane protein</topology>
    </subcellularLocation>
</comment>
<evidence type="ECO:0000313" key="9">
    <source>
        <dbReference type="EMBL" id="SFB23309.1"/>
    </source>
</evidence>
<dbReference type="EMBL" id="FOKG01000006">
    <property type="protein sequence ID" value="SFB23309.1"/>
    <property type="molecule type" value="Genomic_DNA"/>
</dbReference>
<dbReference type="PANTHER" id="PTHR34702:SF1">
    <property type="entry name" value="NA(+)_H(+) ANTIPORTER SUBUNIT F"/>
    <property type="match status" value="1"/>
</dbReference>
<comment type="similarity">
    <text evidence="2">Belongs to the CPA3 antiporters (TC 2.A.63) subunit F family.</text>
</comment>
<feature type="transmembrane region" description="Helical" evidence="8">
    <location>
        <begin position="33"/>
        <end position="52"/>
    </location>
</feature>
<feature type="transmembrane region" description="Helical" evidence="8">
    <location>
        <begin position="6"/>
        <end position="24"/>
    </location>
</feature>
<evidence type="ECO:0000256" key="1">
    <source>
        <dbReference type="ARBA" id="ARBA00004651"/>
    </source>
</evidence>
<evidence type="ECO:0000313" key="10">
    <source>
        <dbReference type="Proteomes" id="UP000243799"/>
    </source>
</evidence>
<keyword evidence="7 8" id="KW-0472">Membrane</keyword>
<name>A0A1I0ZC14_9PSEU</name>
<dbReference type="PANTHER" id="PTHR34702">
    <property type="entry name" value="NA(+)/H(+) ANTIPORTER SUBUNIT F1"/>
    <property type="match status" value="1"/>
</dbReference>
<sequence length="88" mass="9319">MTVVFTITFGLLSAAGVLAILRLAKGPRTLDRILALDVLLVLIVAGVAVGIASSLKGFNIALLITVALLAFVGSIAAIRLVERWEEYR</sequence>
<dbReference type="RefSeq" id="WP_091673137.1">
    <property type="nucleotide sequence ID" value="NZ_FOKG01000006.1"/>
</dbReference>
<keyword evidence="5 8" id="KW-0812">Transmembrane</keyword>
<evidence type="ECO:0000256" key="7">
    <source>
        <dbReference type="ARBA" id="ARBA00023136"/>
    </source>
</evidence>